<evidence type="ECO:0000313" key="3">
    <source>
        <dbReference type="EMBL" id="EGX50165.1"/>
    </source>
</evidence>
<dbReference type="HOGENOM" id="CLU_358999_0_0_1"/>
<feature type="compositionally biased region" description="Low complexity" evidence="1">
    <location>
        <begin position="75"/>
        <end position="165"/>
    </location>
</feature>
<evidence type="ECO:0000313" key="4">
    <source>
        <dbReference type="Proteomes" id="UP000008784"/>
    </source>
</evidence>
<evidence type="ECO:0000256" key="1">
    <source>
        <dbReference type="SAM" id="MobiDB-lite"/>
    </source>
</evidence>
<gene>
    <name evidence="3" type="ORF">AOL_s00076g240</name>
</gene>
<comment type="caution">
    <text evidence="3">The sequence shown here is derived from an EMBL/GenBank/DDBJ whole genome shotgun (WGS) entry which is preliminary data.</text>
</comment>
<keyword evidence="4" id="KW-1185">Reference proteome</keyword>
<dbReference type="RefSeq" id="XP_011121095.1">
    <property type="nucleotide sequence ID" value="XM_011122793.1"/>
</dbReference>
<reference evidence="3 4" key="1">
    <citation type="journal article" date="2011" name="PLoS Pathog.">
        <title>Genomic and proteomic analyses of the fungus Arthrobotrys oligospora provide insights into nematode-trap formation.</title>
        <authorList>
            <person name="Yang J."/>
            <person name="Wang L."/>
            <person name="Ji X."/>
            <person name="Feng Y."/>
            <person name="Li X."/>
            <person name="Zou C."/>
            <person name="Xu J."/>
            <person name="Ren Y."/>
            <person name="Mi Q."/>
            <person name="Wu J."/>
            <person name="Liu S."/>
            <person name="Liu Y."/>
            <person name="Huang X."/>
            <person name="Wang H."/>
            <person name="Niu X."/>
            <person name="Li J."/>
            <person name="Liang L."/>
            <person name="Luo Y."/>
            <person name="Ji K."/>
            <person name="Zhou W."/>
            <person name="Yu Z."/>
            <person name="Li G."/>
            <person name="Liu Y."/>
            <person name="Li L."/>
            <person name="Qiao M."/>
            <person name="Feng L."/>
            <person name="Zhang K.-Q."/>
        </authorList>
    </citation>
    <scope>NUCLEOTIDE SEQUENCE [LARGE SCALE GENOMIC DNA]</scope>
    <source>
        <strain evidence="4">ATCC 24927 / CBS 115.81 / DSM 1491</strain>
    </source>
</reference>
<dbReference type="OrthoDB" id="5409564at2759"/>
<protein>
    <recommendedName>
        <fullName evidence="5">Fucose-specific lectin</fullName>
    </recommendedName>
</protein>
<dbReference type="Proteomes" id="UP000008784">
    <property type="component" value="Unassembled WGS sequence"/>
</dbReference>
<feature type="signal peptide" evidence="2">
    <location>
        <begin position="1"/>
        <end position="21"/>
    </location>
</feature>
<accession>G1X9D3</accession>
<evidence type="ECO:0008006" key="5">
    <source>
        <dbReference type="Google" id="ProtNLM"/>
    </source>
</evidence>
<feature type="chain" id="PRO_5003427383" description="Fucose-specific lectin" evidence="2">
    <location>
        <begin position="22"/>
        <end position="780"/>
    </location>
</feature>
<evidence type="ECO:0000256" key="2">
    <source>
        <dbReference type="SAM" id="SignalP"/>
    </source>
</evidence>
<dbReference type="GeneID" id="22891999"/>
<keyword evidence="2" id="KW-0732">Signal</keyword>
<dbReference type="InParanoid" id="G1X9D3"/>
<name>G1X9D3_ARTOA</name>
<organism evidence="3 4">
    <name type="scientific">Arthrobotrys oligospora (strain ATCC 24927 / CBS 115.81 / DSM 1491)</name>
    <name type="common">Nematode-trapping fungus</name>
    <name type="synonym">Didymozoophaga oligospora</name>
    <dbReference type="NCBI Taxonomy" id="756982"/>
    <lineage>
        <taxon>Eukaryota</taxon>
        <taxon>Fungi</taxon>
        <taxon>Dikarya</taxon>
        <taxon>Ascomycota</taxon>
        <taxon>Pezizomycotina</taxon>
        <taxon>Orbiliomycetes</taxon>
        <taxon>Orbiliales</taxon>
        <taxon>Orbiliaceae</taxon>
        <taxon>Orbilia</taxon>
        <taxon>Orbilia oligospora</taxon>
    </lineage>
</organism>
<dbReference type="EMBL" id="ADOT01000125">
    <property type="protein sequence ID" value="EGX50165.1"/>
    <property type="molecule type" value="Genomic_DNA"/>
</dbReference>
<proteinExistence type="predicted"/>
<dbReference type="AlphaFoldDB" id="G1X9D3"/>
<sequence length="780" mass="80757">MRHTLSFILLYGSFYDAVVLAQTSTITTETVYTTVRSTKVVTIGSNGCPKLRLPLCNQVTWGRMNGGGGGGGTATGTSGVLPGSSVSVSTNSGSSTITSDGTETGGTATRTGASTETGTNTGTGGATTTNTTTNGSNTTRLTTSTTGASRSTSLGSSSSSTNATTAVPLPLESGSSPVFVMGGSIGGGVDEAYAIYAANSPLVLMSGDAAGERAYFSVLPNTTMVDALNTSRIIYLHFIPAHARIGKRQSNQGIYAMQYGHISDFMKRDTPDILSGYNLDPEKGVSCTGPDGKELSVVLAGGDSEGKGVGMALPDADYGTISVSSFVQQVATVSVAVNPDGGFSISQAPLSTPAAVAASVASASSASVASVASVSSASIASVASASSASASSASVASVSSRSSSSSTTTRATGPDAYDIITSNSLQAYCYTLLAYIPKATTVTTEGTTTLPQYTKSTTVSRTAATPGGDSTVKYTALSATTTVFSDLPRRRRARRSKSGETYTKNPDPTIITKRQNNAPTALSNYATSQLSSACSRAITSPTSVRTLTATTYVTSYTPATGVSTIFTTVATTTSVFLISTPVSTIPISTYLPGSSYLKVGGTSAWRNYYLGKLAAVDSYGSVARGWASTDVTSASRFSFLYSKNTGEYRLSMTDTTTSPATDLQLWTNLTNSQVYLLDGDQQSNSFFIAAWATWTVKMKTGYYTLQPSGSKNVIGACFDNSSNFLRFFLFATPNSGEPDFQGGNTQWTGCVTIPYFVLCRTCHVNGDGDILDGESRRMFD</sequence>
<dbReference type="eggNOG" id="ENOG502RXTR">
    <property type="taxonomic scope" value="Eukaryota"/>
</dbReference>
<feature type="region of interest" description="Disordered" evidence="1">
    <location>
        <begin position="67"/>
        <end position="169"/>
    </location>
</feature>